<sequence length="196" mass="23086">MTSDNSNVIFYMKLMHELKAEYPNVPDEAVKDTIIKYCGDKELCIRELSAQSLFLSRSKRAMKEGKFSTQRALLTHQMEQCLKLDQELRSERSKLNNIREEIALIEERRNKKRLLKLNAQLKRNEGIEKDIKSLRYSCDTLAAKVTKITKGKGMYIEVKFIIRIIYTNYIYIYIFCSPIRRNECGVLWIPIPQIVR</sequence>
<dbReference type="OrthoDB" id="6367910at2759"/>
<protein>
    <recommendedName>
        <fullName evidence="3">CUE domain-containing protein</fullName>
    </recommendedName>
</protein>
<feature type="coiled-coil region" evidence="1">
    <location>
        <begin position="81"/>
        <end position="124"/>
    </location>
</feature>
<dbReference type="Gene3D" id="1.10.8.10">
    <property type="entry name" value="DNA helicase RuvA subunit, C-terminal domain"/>
    <property type="match status" value="1"/>
</dbReference>
<name>A0A0K2U1X5_LEPSM</name>
<dbReference type="AlphaFoldDB" id="A0A0K2U1X5"/>
<accession>A0A0K2U1X5</accession>
<dbReference type="EMBL" id="HACA01014310">
    <property type="protein sequence ID" value="CDW31671.1"/>
    <property type="molecule type" value="Transcribed_RNA"/>
</dbReference>
<keyword evidence="1" id="KW-0175">Coiled coil</keyword>
<evidence type="ECO:0000256" key="1">
    <source>
        <dbReference type="SAM" id="Coils"/>
    </source>
</evidence>
<organism evidence="2">
    <name type="scientific">Lepeophtheirus salmonis</name>
    <name type="common">Salmon louse</name>
    <name type="synonym">Caligus salmonis</name>
    <dbReference type="NCBI Taxonomy" id="72036"/>
    <lineage>
        <taxon>Eukaryota</taxon>
        <taxon>Metazoa</taxon>
        <taxon>Ecdysozoa</taxon>
        <taxon>Arthropoda</taxon>
        <taxon>Crustacea</taxon>
        <taxon>Multicrustacea</taxon>
        <taxon>Hexanauplia</taxon>
        <taxon>Copepoda</taxon>
        <taxon>Siphonostomatoida</taxon>
        <taxon>Caligidae</taxon>
        <taxon>Lepeophtheirus</taxon>
    </lineage>
</organism>
<proteinExistence type="predicted"/>
<evidence type="ECO:0008006" key="3">
    <source>
        <dbReference type="Google" id="ProtNLM"/>
    </source>
</evidence>
<reference evidence="2" key="1">
    <citation type="submission" date="2014-05" db="EMBL/GenBank/DDBJ databases">
        <authorList>
            <person name="Chronopoulou M."/>
        </authorList>
    </citation>
    <scope>NUCLEOTIDE SEQUENCE</scope>
    <source>
        <tissue evidence="2">Whole organism</tissue>
    </source>
</reference>
<evidence type="ECO:0000313" key="2">
    <source>
        <dbReference type="EMBL" id="CDW31671.1"/>
    </source>
</evidence>